<evidence type="ECO:0000313" key="2">
    <source>
        <dbReference type="Proteomes" id="UP000683507"/>
    </source>
</evidence>
<evidence type="ECO:0000313" key="1">
    <source>
        <dbReference type="EMBL" id="CAG5087436.1"/>
    </source>
</evidence>
<sequence>MSDKMNDINNQIRLKQMEMNTEQDPAKRQKLAGDLAVLQAKKKYIETKQRNQ</sequence>
<organism evidence="1 2">
    <name type="scientific">Parvicella tangerina</name>
    <dbReference type="NCBI Taxonomy" id="2829795"/>
    <lineage>
        <taxon>Bacteria</taxon>
        <taxon>Pseudomonadati</taxon>
        <taxon>Bacteroidota</taxon>
        <taxon>Flavobacteriia</taxon>
        <taxon>Flavobacteriales</taxon>
        <taxon>Parvicellaceae</taxon>
        <taxon>Parvicella</taxon>
    </lineage>
</organism>
<dbReference type="RefSeq" id="WP_258543654.1">
    <property type="nucleotide sequence ID" value="NZ_OU015584.1"/>
</dbReference>
<dbReference type="KEGG" id="ptan:CRYO30217_03482"/>
<accession>A0A916JRH7</accession>
<protein>
    <submittedName>
        <fullName evidence="1">Uncharacterized protein</fullName>
    </submittedName>
</protein>
<gene>
    <name evidence="1" type="ORF">CRYO30217_03482</name>
</gene>
<keyword evidence="2" id="KW-1185">Reference proteome</keyword>
<name>A0A916JRH7_9FLAO</name>
<dbReference type="AlphaFoldDB" id="A0A916JRH7"/>
<dbReference type="EMBL" id="OU015584">
    <property type="protein sequence ID" value="CAG5087436.1"/>
    <property type="molecule type" value="Genomic_DNA"/>
</dbReference>
<proteinExistence type="predicted"/>
<dbReference type="Proteomes" id="UP000683507">
    <property type="component" value="Chromosome"/>
</dbReference>
<reference evidence="1" key="1">
    <citation type="submission" date="2021-04" db="EMBL/GenBank/DDBJ databases">
        <authorList>
            <person name="Rodrigo-Torres L."/>
            <person name="Arahal R. D."/>
            <person name="Lucena T."/>
        </authorList>
    </citation>
    <scope>NUCLEOTIDE SEQUENCE</scope>
    <source>
        <strain evidence="1">AS29M-1</strain>
    </source>
</reference>